<dbReference type="InterPro" id="IPR007432">
    <property type="entry name" value="DUF480"/>
</dbReference>
<dbReference type="Pfam" id="PF04337">
    <property type="entry name" value="DUF480"/>
    <property type="match status" value="1"/>
</dbReference>
<comment type="caution">
    <text evidence="2">The sequence shown here is derived from an EMBL/GenBank/DDBJ whole genome shotgun (WGS) entry which is preliminary data.</text>
</comment>
<sequence>MELVLGPLEARVIGALIEKEICTPDQYPLSLNALVNACNQKSNREPVLELSELDIRAVVDELIRKRLVVNTAGFNARVPRYQHRFCNTEFGTLKFSEQELGIVCELLLRGPQTPGELRSRTNRLCRFDDVTQVDAALAALIEQGPYVVKLPREPGKRESRYAHLFSGEVDLQALAEASPASSYASPAADRLSALEEEVETLKSQLQALEARLAQLEG</sequence>
<dbReference type="InterPro" id="IPR036388">
    <property type="entry name" value="WH-like_DNA-bd_sf"/>
</dbReference>
<protein>
    <recommendedName>
        <fullName evidence="1">UPF0502 protein YceH</fullName>
    </recommendedName>
</protein>
<evidence type="ECO:0000313" key="2">
    <source>
        <dbReference type="EMBL" id="MHO04816.1"/>
    </source>
</evidence>
<accession>A0A3L0VXV2</accession>
<dbReference type="SUPFAM" id="SSF46785">
    <property type="entry name" value="Winged helix' DNA-binding domain"/>
    <property type="match status" value="2"/>
</dbReference>
<dbReference type="PANTHER" id="PTHR38768:SF1">
    <property type="entry name" value="UPF0502 PROTEIN YCEH"/>
    <property type="match status" value="1"/>
</dbReference>
<dbReference type="AlphaFoldDB" id="A0A3L0VXV2"/>
<comment type="similarity">
    <text evidence="1">Belongs to the UPF0502 family.</text>
</comment>
<evidence type="ECO:0000256" key="1">
    <source>
        <dbReference type="HAMAP-Rule" id="MF_01584"/>
    </source>
</evidence>
<gene>
    <name evidence="1" type="primary">yceH</name>
    <name evidence="2" type="ORF">D9F05_10585</name>
</gene>
<organism evidence="2">
    <name type="scientific">Escherichia coli</name>
    <dbReference type="NCBI Taxonomy" id="562"/>
    <lineage>
        <taxon>Bacteria</taxon>
        <taxon>Pseudomonadati</taxon>
        <taxon>Pseudomonadota</taxon>
        <taxon>Gammaproteobacteria</taxon>
        <taxon>Enterobacterales</taxon>
        <taxon>Enterobacteriaceae</taxon>
        <taxon>Escherichia</taxon>
    </lineage>
</organism>
<dbReference type="EMBL" id="RNRV01000015">
    <property type="protein sequence ID" value="MHO04816.1"/>
    <property type="molecule type" value="Genomic_DNA"/>
</dbReference>
<dbReference type="PANTHER" id="PTHR38768">
    <property type="entry name" value="UPF0502 PROTEIN YCEH"/>
    <property type="match status" value="1"/>
</dbReference>
<dbReference type="HAMAP" id="MF_01584">
    <property type="entry name" value="UPF0502"/>
    <property type="match status" value="1"/>
</dbReference>
<dbReference type="Gene3D" id="1.10.10.10">
    <property type="entry name" value="Winged helix-like DNA-binding domain superfamily/Winged helix DNA-binding domain"/>
    <property type="match status" value="2"/>
</dbReference>
<reference evidence="2" key="1">
    <citation type="submission" date="2018-10" db="EMBL/GenBank/DDBJ databases">
        <authorList>
            <consortium name="NARMS: The National Antimicrobial Resistance Monitoring System"/>
        </authorList>
    </citation>
    <scope>NUCLEOTIDE SEQUENCE [LARGE SCALE GENOMIC DNA]</scope>
    <source>
        <strain evidence="2">CVM N17EC0388</strain>
    </source>
</reference>
<proteinExistence type="inferred from homology"/>
<dbReference type="InterPro" id="IPR036390">
    <property type="entry name" value="WH_DNA-bd_sf"/>
</dbReference>
<comment type="caution">
    <text evidence="1">Lacks conserved residue(s) required for the propagation of feature annotation.</text>
</comment>
<name>A0A3L0VXV2_ECOLX</name>